<reference evidence="4 5" key="1">
    <citation type="submission" date="2020-11" db="EMBL/GenBank/DDBJ databases">
        <authorList>
            <person name="Peeters C."/>
        </authorList>
    </citation>
    <scope>NUCLEOTIDE SEQUENCE [LARGE SCALE GENOMIC DNA]</scope>
    <source>
        <strain evidence="4 5">LMG 7974</strain>
    </source>
</reference>
<dbReference type="NCBIfam" id="TIGR00097">
    <property type="entry name" value="HMP-P_kinase"/>
    <property type="match status" value="1"/>
</dbReference>
<dbReference type="EC" id="2.7.1.49" evidence="2"/>
<evidence type="ECO:0000256" key="2">
    <source>
        <dbReference type="ARBA" id="ARBA00012135"/>
    </source>
</evidence>
<organism evidence="4 5">
    <name type="scientific">Campylobacter majalis</name>
    <dbReference type="NCBI Taxonomy" id="2790656"/>
    <lineage>
        <taxon>Bacteria</taxon>
        <taxon>Pseudomonadati</taxon>
        <taxon>Campylobacterota</taxon>
        <taxon>Epsilonproteobacteria</taxon>
        <taxon>Campylobacterales</taxon>
        <taxon>Campylobacteraceae</taxon>
        <taxon>Campylobacter</taxon>
    </lineage>
</organism>
<dbReference type="Gene3D" id="3.40.1190.20">
    <property type="match status" value="1"/>
</dbReference>
<comment type="pathway">
    <text evidence="1">Cofactor biosynthesis; thiamine diphosphate biosynthesis.</text>
</comment>
<gene>
    <name evidence="4" type="primary">thiD</name>
    <name evidence="4" type="ORF">LMG7974_01384</name>
</gene>
<dbReference type="RefSeq" id="WP_229933172.1">
    <property type="nucleotide sequence ID" value="NZ_CAJHOF010000013.1"/>
</dbReference>
<dbReference type="InterPro" id="IPR004399">
    <property type="entry name" value="HMP/HMP-P_kinase_dom"/>
</dbReference>
<keyword evidence="4" id="KW-0808">Transferase</keyword>
<accession>A0ABM8Q8N0</accession>
<dbReference type="PANTHER" id="PTHR20858:SF17">
    <property type="entry name" value="HYDROXYMETHYLPYRIMIDINE_PHOSPHOMETHYLPYRIMIDINE KINASE THI20-RELATED"/>
    <property type="match status" value="1"/>
</dbReference>
<name>A0ABM8Q8N0_9BACT</name>
<protein>
    <recommendedName>
        <fullName evidence="2">hydroxymethylpyrimidine kinase</fullName>
        <ecNumber evidence="2">2.7.1.49</ecNumber>
    </recommendedName>
</protein>
<proteinExistence type="predicted"/>
<dbReference type="PANTHER" id="PTHR20858">
    <property type="entry name" value="PHOSPHOMETHYLPYRIMIDINE KINASE"/>
    <property type="match status" value="1"/>
</dbReference>
<dbReference type="Proteomes" id="UP000789803">
    <property type="component" value="Unassembled WGS sequence"/>
</dbReference>
<dbReference type="CDD" id="cd01169">
    <property type="entry name" value="HMPP_kinase"/>
    <property type="match status" value="1"/>
</dbReference>
<evidence type="ECO:0000256" key="1">
    <source>
        <dbReference type="ARBA" id="ARBA00004948"/>
    </source>
</evidence>
<evidence type="ECO:0000259" key="3">
    <source>
        <dbReference type="Pfam" id="PF08543"/>
    </source>
</evidence>
<keyword evidence="5" id="KW-1185">Reference proteome</keyword>
<feature type="domain" description="Pyridoxamine kinase/Phosphomethylpyrimidine kinase" evidence="3">
    <location>
        <begin position="11"/>
        <end position="235"/>
    </location>
</feature>
<dbReference type="SUPFAM" id="SSF53613">
    <property type="entry name" value="Ribokinase-like"/>
    <property type="match status" value="1"/>
</dbReference>
<sequence>MKNILIIAGSDSVGGAGIQADLKTCEAIKCYGSTAITAITAQNTNGVSDVMAVSAEILDAQLKMITDELEIHAIKIGMLFNEELIKVVKFWLEKIDKIPIVIDPVCVAKSGAKLLKNEALDALKQILPLASIITPNIKEAELLKIDLQNLPCDTLIKRTKVDTKCQDTLYKKDGTILNFAEPLLKPEIMHGAGCTLSTAIACHLANSNDTQNAVVNAKKYVLNAIQNALNTKYGIRLLDHKRA</sequence>
<evidence type="ECO:0000313" key="4">
    <source>
        <dbReference type="EMBL" id="CAD7289184.1"/>
    </source>
</evidence>
<comment type="caution">
    <text evidence="4">The sequence shown here is derived from an EMBL/GenBank/DDBJ whole genome shotgun (WGS) entry which is preliminary data.</text>
</comment>
<keyword evidence="4" id="KW-0418">Kinase</keyword>
<evidence type="ECO:0000313" key="5">
    <source>
        <dbReference type="Proteomes" id="UP000789803"/>
    </source>
</evidence>
<dbReference type="Pfam" id="PF08543">
    <property type="entry name" value="Phos_pyr_kin"/>
    <property type="match status" value="1"/>
</dbReference>
<dbReference type="GO" id="GO:0008902">
    <property type="term" value="F:hydroxymethylpyrimidine kinase activity"/>
    <property type="evidence" value="ECO:0007669"/>
    <property type="project" value="UniProtKB-EC"/>
</dbReference>
<dbReference type="InterPro" id="IPR029056">
    <property type="entry name" value="Ribokinase-like"/>
</dbReference>
<dbReference type="InterPro" id="IPR013749">
    <property type="entry name" value="PM/HMP-P_kinase-1"/>
</dbReference>
<dbReference type="EMBL" id="CAJHOF010000013">
    <property type="protein sequence ID" value="CAD7289184.1"/>
    <property type="molecule type" value="Genomic_DNA"/>
</dbReference>